<gene>
    <name evidence="1" type="ORF">MLD38_009171</name>
</gene>
<keyword evidence="2" id="KW-1185">Reference proteome</keyword>
<protein>
    <submittedName>
        <fullName evidence="1">Uncharacterized protein</fullName>
    </submittedName>
</protein>
<name>A0ACB9RWW1_9MYRT</name>
<dbReference type="Proteomes" id="UP001057402">
    <property type="component" value="Chromosome 3"/>
</dbReference>
<accession>A0ACB9RWW1</accession>
<evidence type="ECO:0000313" key="2">
    <source>
        <dbReference type="Proteomes" id="UP001057402"/>
    </source>
</evidence>
<dbReference type="EMBL" id="CM042882">
    <property type="protein sequence ID" value="KAI4383319.1"/>
    <property type="molecule type" value="Genomic_DNA"/>
</dbReference>
<evidence type="ECO:0000313" key="1">
    <source>
        <dbReference type="EMBL" id="KAI4383319.1"/>
    </source>
</evidence>
<comment type="caution">
    <text evidence="1">The sequence shown here is derived from an EMBL/GenBank/DDBJ whole genome shotgun (WGS) entry which is preliminary data.</text>
</comment>
<reference evidence="2" key="1">
    <citation type="journal article" date="2023" name="Front. Plant Sci.">
        <title>Chromosomal-level genome assembly of Melastoma candidum provides insights into trichome evolution.</title>
        <authorList>
            <person name="Zhong Y."/>
            <person name="Wu W."/>
            <person name="Sun C."/>
            <person name="Zou P."/>
            <person name="Liu Y."/>
            <person name="Dai S."/>
            <person name="Zhou R."/>
        </authorList>
    </citation>
    <scope>NUCLEOTIDE SEQUENCE [LARGE SCALE GENOMIC DNA]</scope>
</reference>
<proteinExistence type="predicted"/>
<organism evidence="1 2">
    <name type="scientific">Melastoma candidum</name>
    <dbReference type="NCBI Taxonomy" id="119954"/>
    <lineage>
        <taxon>Eukaryota</taxon>
        <taxon>Viridiplantae</taxon>
        <taxon>Streptophyta</taxon>
        <taxon>Embryophyta</taxon>
        <taxon>Tracheophyta</taxon>
        <taxon>Spermatophyta</taxon>
        <taxon>Magnoliopsida</taxon>
        <taxon>eudicotyledons</taxon>
        <taxon>Gunneridae</taxon>
        <taxon>Pentapetalae</taxon>
        <taxon>rosids</taxon>
        <taxon>malvids</taxon>
        <taxon>Myrtales</taxon>
        <taxon>Melastomataceae</taxon>
        <taxon>Melastomatoideae</taxon>
        <taxon>Melastomateae</taxon>
        <taxon>Melastoma</taxon>
    </lineage>
</organism>
<sequence>MMGMRLCASIHGKEQNDYLPFLSDRFWGTGPVGSGPQDSKKSRSHVCLLSRFELPQFLRRHTPRRRRIRFSSPLGVSGAPRLKSGSVSLGDLDALLSDCIQKFRNGPIHRNDPEFLNTWIIDLDTREEDFKNVAREMDDSDTWPENPLFYELYAVLLEARGRLHDAIEVYRIGIPRCPDRGRLEKARALFLDRMDQIVAAATLHKVDDVDISQLERDHVNPWAATTIKDLLEKMKTQLTGYQGYHGSSKAYSGKVALSSRRGSSRNKIIELGRKKYQIKGYGRGGFADVFKAYISSDPEEVVALKIQKLSFPWEFYMYCQLYFRIEDPQRQAFGFGRGMYEFSDYSVLICDYLSHGNLQDSINVYVFIGKTMEEVICMYYTIEMVRMLETLHSVGILHGELLRSASCLTTADLFVGFNFATSICFAVWGLCLVDWGRGIDTRLFPENTEFKGDCRTSGFRCIEMHENKPWTYQVDRYGLCVIVHVMLHGSYLEVEKKTNPDGSFFYQPKSHYIRYWNVDLWRNLFSKLLNIGKVEDEVAMSRSIRQSFEEHLNSSKDLIKQLKDLLVKQKTSFLSANLKGGRLSSHAAATSNCRSRPTVSVE</sequence>